<dbReference type="GO" id="GO:0009253">
    <property type="term" value="P:peptidoglycan catabolic process"/>
    <property type="evidence" value="ECO:0007669"/>
    <property type="project" value="InterPro"/>
</dbReference>
<evidence type="ECO:0000256" key="1">
    <source>
        <dbReference type="ARBA" id="ARBA00000632"/>
    </source>
</evidence>
<evidence type="ECO:0000256" key="3">
    <source>
        <dbReference type="ARBA" id="ARBA00022638"/>
    </source>
</evidence>
<keyword evidence="9" id="KW-1185">Reference proteome</keyword>
<proteinExistence type="inferred from homology"/>
<comment type="catalytic activity">
    <reaction evidence="1 7">
        <text>Hydrolysis of (1-&gt;4)-beta-linkages between N-acetylmuramic acid and N-acetyl-D-glucosamine residues in a peptidoglycan and between N-acetyl-D-glucosamine residues in chitodextrins.</text>
        <dbReference type="EC" id="3.2.1.17"/>
    </reaction>
</comment>
<dbReference type="InterPro" id="IPR033907">
    <property type="entry name" value="Endolysin_autolysin"/>
</dbReference>
<dbReference type="OrthoDB" id="9810670at2"/>
<dbReference type="InterPro" id="IPR034690">
    <property type="entry name" value="Endolysin_T4_type"/>
</dbReference>
<organism evidence="8 9">
    <name type="scientific">Arthrobacter glacialis</name>
    <dbReference type="NCBI Taxonomy" id="1664"/>
    <lineage>
        <taxon>Bacteria</taxon>
        <taxon>Bacillati</taxon>
        <taxon>Actinomycetota</taxon>
        <taxon>Actinomycetes</taxon>
        <taxon>Micrococcales</taxon>
        <taxon>Micrococcaceae</taxon>
        <taxon>Arthrobacter</taxon>
    </lineage>
</organism>
<dbReference type="InterPro" id="IPR051018">
    <property type="entry name" value="Bacteriophage_GH24"/>
</dbReference>
<dbReference type="CDD" id="cd00737">
    <property type="entry name" value="lyz_endolysin_autolysin"/>
    <property type="match status" value="1"/>
</dbReference>
<evidence type="ECO:0000313" key="8">
    <source>
        <dbReference type="EMBL" id="POH71891.1"/>
    </source>
</evidence>
<dbReference type="InterPro" id="IPR023347">
    <property type="entry name" value="Lysozyme_dom_sf"/>
</dbReference>
<dbReference type="GO" id="GO:0003796">
    <property type="term" value="F:lysozyme activity"/>
    <property type="evidence" value="ECO:0007669"/>
    <property type="project" value="UniProtKB-EC"/>
</dbReference>
<dbReference type="Proteomes" id="UP000237061">
    <property type="component" value="Unassembled WGS sequence"/>
</dbReference>
<evidence type="ECO:0000256" key="2">
    <source>
        <dbReference type="ARBA" id="ARBA00022529"/>
    </source>
</evidence>
<accession>A0A2S3ZRN5</accession>
<keyword evidence="4 7" id="KW-0378">Hydrolase</keyword>
<dbReference type="GO" id="GO:0016998">
    <property type="term" value="P:cell wall macromolecule catabolic process"/>
    <property type="evidence" value="ECO:0007669"/>
    <property type="project" value="InterPro"/>
</dbReference>
<dbReference type="EMBL" id="PPXC01000020">
    <property type="protein sequence ID" value="POH71891.1"/>
    <property type="molecule type" value="Genomic_DNA"/>
</dbReference>
<dbReference type="Gene3D" id="1.10.530.40">
    <property type="match status" value="1"/>
</dbReference>
<dbReference type="InterPro" id="IPR002196">
    <property type="entry name" value="Glyco_hydro_24"/>
</dbReference>
<evidence type="ECO:0000256" key="4">
    <source>
        <dbReference type="ARBA" id="ARBA00022801"/>
    </source>
</evidence>
<gene>
    <name evidence="8" type="ORF">CVS27_18460</name>
</gene>
<evidence type="ECO:0000256" key="7">
    <source>
        <dbReference type="RuleBase" id="RU003788"/>
    </source>
</evidence>
<sequence length="168" mass="18211">MGSPHQSRSLCDLAMANGALSSAGLAFIARWEGYRGRLYNDAAGHCTIGYGHLVHLGRCNGSEPPIFLDGITNKEGLDLLNRDASKAVRSVNAEVVVPLTQHKFDALVSFAFNVGPQAFADSTLLKKVNLGQHKLVPAQMALWTNHGLPGLVNRRRAEAKLYVQGDYQ</sequence>
<dbReference type="GO" id="GO:0042742">
    <property type="term" value="P:defense response to bacterium"/>
    <property type="evidence" value="ECO:0007669"/>
    <property type="project" value="UniProtKB-KW"/>
</dbReference>
<dbReference type="AlphaFoldDB" id="A0A2S3ZRN5"/>
<comment type="caution">
    <text evidence="8">The sequence shown here is derived from an EMBL/GenBank/DDBJ whole genome shotgun (WGS) entry which is preliminary data.</text>
</comment>
<comment type="similarity">
    <text evidence="7">Belongs to the glycosyl hydrolase 24 family.</text>
</comment>
<dbReference type="PANTHER" id="PTHR38107:SF3">
    <property type="entry name" value="LYSOZYME RRRD-RELATED"/>
    <property type="match status" value="1"/>
</dbReference>
<protein>
    <recommendedName>
        <fullName evidence="7">Lysozyme</fullName>
        <ecNumber evidence="7">3.2.1.17</ecNumber>
    </recommendedName>
</protein>
<dbReference type="GO" id="GO:0031640">
    <property type="term" value="P:killing of cells of another organism"/>
    <property type="evidence" value="ECO:0007669"/>
    <property type="project" value="UniProtKB-KW"/>
</dbReference>
<reference evidence="8 9" key="1">
    <citation type="submission" date="2018-01" db="EMBL/GenBank/DDBJ databases">
        <title>Arthrobacter sp. nov., from glaciers in China.</title>
        <authorList>
            <person name="Liu Q."/>
            <person name="Xin Y.-H."/>
        </authorList>
    </citation>
    <scope>NUCLEOTIDE SEQUENCE [LARGE SCALE GENOMIC DNA]</scope>
    <source>
        <strain evidence="8 9">HLT2-12-2</strain>
    </source>
</reference>
<keyword evidence="3 7" id="KW-0081">Bacteriolytic enzyme</keyword>
<dbReference type="InterPro" id="IPR023346">
    <property type="entry name" value="Lysozyme-like_dom_sf"/>
</dbReference>
<dbReference type="EC" id="3.2.1.17" evidence="7"/>
<keyword evidence="2 7" id="KW-0929">Antimicrobial</keyword>
<dbReference type="SUPFAM" id="SSF53955">
    <property type="entry name" value="Lysozyme-like"/>
    <property type="match status" value="1"/>
</dbReference>
<dbReference type="HAMAP" id="MF_04110">
    <property type="entry name" value="ENDOLYSIN_T4"/>
    <property type="match status" value="1"/>
</dbReference>
<evidence type="ECO:0000256" key="5">
    <source>
        <dbReference type="ARBA" id="ARBA00023200"/>
    </source>
</evidence>
<evidence type="ECO:0000256" key="6">
    <source>
        <dbReference type="ARBA" id="ARBA00023295"/>
    </source>
</evidence>
<keyword evidence="5" id="KW-1035">Host cytoplasm</keyword>
<dbReference type="PANTHER" id="PTHR38107">
    <property type="match status" value="1"/>
</dbReference>
<evidence type="ECO:0000313" key="9">
    <source>
        <dbReference type="Proteomes" id="UP000237061"/>
    </source>
</evidence>
<name>A0A2S3ZRN5_ARTGL</name>
<keyword evidence="6 7" id="KW-0326">Glycosidase</keyword>
<dbReference type="Pfam" id="PF00959">
    <property type="entry name" value="Phage_lysozyme"/>
    <property type="match status" value="1"/>
</dbReference>